<protein>
    <submittedName>
        <fullName evidence="2">Uncharacterized protein</fullName>
    </submittedName>
</protein>
<sequence length="221" mass="22879">MDVVAGGAEVVESVLLVDQHPLALGQNGVVGGVPGHPEPLGDPSHAQVLDHDPFQRPPQSAPRQLGPGLGRGGGVLAPHIPAAAAAVTAHDDLQRRGPPAQWFVGKPSDHGVTWSPFAAAAPAPLVGLDHLAGQYGTIRLESLPGDNEAEFVEAAEGSQVGAGERISAPADGSVVHVEVFRAECVGALILGRPRPLSGHRRAGPPRDVRYTLIWEEPHTPA</sequence>
<evidence type="ECO:0000313" key="3">
    <source>
        <dbReference type="Proteomes" id="UP000250080"/>
    </source>
</evidence>
<evidence type="ECO:0000313" key="2">
    <source>
        <dbReference type="EMBL" id="SCQ81629.1"/>
    </source>
</evidence>
<evidence type="ECO:0000256" key="1">
    <source>
        <dbReference type="SAM" id="MobiDB-lite"/>
    </source>
</evidence>
<organism evidence="2 3">
    <name type="scientific">Propionibacterium freudenreichii</name>
    <dbReference type="NCBI Taxonomy" id="1744"/>
    <lineage>
        <taxon>Bacteria</taxon>
        <taxon>Bacillati</taxon>
        <taxon>Actinomycetota</taxon>
        <taxon>Actinomycetes</taxon>
        <taxon>Propionibacteriales</taxon>
        <taxon>Propionibacteriaceae</taxon>
        <taxon>Propionibacterium</taxon>
    </lineage>
</organism>
<proteinExistence type="predicted"/>
<gene>
    <name evidence="2" type="ORF">PFR_JS23_1990</name>
</gene>
<accession>A0A509MJB9</accession>
<dbReference type="AlphaFoldDB" id="A0A509MJB9"/>
<dbReference type="Proteomes" id="UP000250080">
    <property type="component" value="Chromosome I"/>
</dbReference>
<reference evidence="2 3" key="1">
    <citation type="submission" date="2016-09" db="EMBL/GenBank/DDBJ databases">
        <authorList>
            <person name="Laine KS P."/>
        </authorList>
    </citation>
    <scope>NUCLEOTIDE SEQUENCE [LARGE SCALE GENOMIC DNA]</scope>
    <source>
        <strain evidence="2">PFRJS-23</strain>
    </source>
</reference>
<dbReference type="EMBL" id="LT618793">
    <property type="protein sequence ID" value="SCQ81629.1"/>
    <property type="molecule type" value="Genomic_DNA"/>
</dbReference>
<feature type="region of interest" description="Disordered" evidence="1">
    <location>
        <begin position="31"/>
        <end position="74"/>
    </location>
</feature>
<name>A0A509MJB9_9ACTN</name>